<proteinExistence type="predicted"/>
<keyword evidence="1" id="KW-0378">Hydrolase</keyword>
<protein>
    <submittedName>
        <fullName evidence="1">Zn-dependent hydrolase, glyoxylase</fullName>
    </submittedName>
</protein>
<reference evidence="1 2" key="1">
    <citation type="submission" date="2015-02" db="EMBL/GenBank/DDBJ databases">
        <title>Genome sequene of Rhodovulum sulfidophilum DSM 2351.</title>
        <authorList>
            <person name="Nagao N."/>
        </authorList>
    </citation>
    <scope>NUCLEOTIDE SEQUENCE [LARGE SCALE GENOMIC DNA]</scope>
    <source>
        <strain evidence="1 2">DSM 2351</strain>
    </source>
</reference>
<organism evidence="1 2">
    <name type="scientific">Rhodovulum sulfidophilum</name>
    <name type="common">Rhodobacter sulfidophilus</name>
    <dbReference type="NCBI Taxonomy" id="35806"/>
    <lineage>
        <taxon>Bacteria</taxon>
        <taxon>Pseudomonadati</taxon>
        <taxon>Pseudomonadota</taxon>
        <taxon>Alphaproteobacteria</taxon>
        <taxon>Rhodobacterales</taxon>
        <taxon>Paracoccaceae</taxon>
        <taxon>Rhodovulum</taxon>
    </lineage>
</organism>
<dbReference type="KEGG" id="rsu:NHU_02561"/>
<dbReference type="AlphaFoldDB" id="A0A0D6B4I7"/>
<sequence>MGLDLAFLVEAMQPPDHIAAGIGAARILAEHLVAQILVPEGRELITNKFDIERNHSPTRMLPGRWNLSNRPGAARQRLEIRALRTRARKFRR</sequence>
<name>A0A0D6B4I7_RHOSU</name>
<evidence type="ECO:0000313" key="2">
    <source>
        <dbReference type="Proteomes" id="UP000064912"/>
    </source>
</evidence>
<gene>
    <name evidence="1" type="ORF">NHU_02561</name>
</gene>
<dbReference type="Proteomes" id="UP000064912">
    <property type="component" value="Chromosome"/>
</dbReference>
<evidence type="ECO:0000313" key="1">
    <source>
        <dbReference type="EMBL" id="BAQ69710.1"/>
    </source>
</evidence>
<dbReference type="EMBL" id="AP014800">
    <property type="protein sequence ID" value="BAQ69710.1"/>
    <property type="molecule type" value="Genomic_DNA"/>
</dbReference>
<dbReference type="GO" id="GO:0016787">
    <property type="term" value="F:hydrolase activity"/>
    <property type="evidence" value="ECO:0007669"/>
    <property type="project" value="UniProtKB-KW"/>
</dbReference>
<accession>A0A0D6B4I7</accession>